<dbReference type="InterPro" id="IPR003439">
    <property type="entry name" value="ABC_transporter-like_ATP-bd"/>
</dbReference>
<dbReference type="AlphaFoldDB" id="A0A5E4TV12"/>
<organism evidence="7 8">
    <name type="scientific">Pandoraea morbifera</name>
    <dbReference type="NCBI Taxonomy" id="2508300"/>
    <lineage>
        <taxon>Bacteria</taxon>
        <taxon>Pseudomonadati</taxon>
        <taxon>Pseudomonadota</taxon>
        <taxon>Betaproteobacteria</taxon>
        <taxon>Burkholderiales</taxon>
        <taxon>Burkholderiaceae</taxon>
        <taxon>Pandoraea</taxon>
    </lineage>
</organism>
<dbReference type="InterPro" id="IPR027417">
    <property type="entry name" value="P-loop_NTPase"/>
</dbReference>
<dbReference type="RefSeq" id="WP_150566257.1">
    <property type="nucleotide sequence ID" value="NZ_CABPSD010000003.1"/>
</dbReference>
<keyword evidence="8" id="KW-1185">Reference proteome</keyword>
<dbReference type="GO" id="GO:0016887">
    <property type="term" value="F:ATP hydrolysis activity"/>
    <property type="evidence" value="ECO:0007669"/>
    <property type="project" value="InterPro"/>
</dbReference>
<evidence type="ECO:0000256" key="3">
    <source>
        <dbReference type="ARBA" id="ARBA00022519"/>
    </source>
</evidence>
<evidence type="ECO:0000313" key="7">
    <source>
        <dbReference type="EMBL" id="VVD91720.1"/>
    </source>
</evidence>
<sequence>MANNDYILETRGLTKEFRGFTAVNGVDLRVARGTIHALIGPNGAGKTTCFNLLTKFLVPSAGSITFNGEDITREAPAQIARRGIIRSFQISAVFPHLTVLENVRIGLQRNLGTAFHFWCSSRTLRQLDERAMALLAEVGLTEFAHTLTVELPYGRKRALEIATTLAMEPELMLLDEPTQGMGHEDVDRVTALIKKVSAGRTILMVEHNMNVIAGISDTITVLQRGEVLAEGPYHEVSKNPQVMEAYMGTADGELQGAHG</sequence>
<dbReference type="GO" id="GO:0005524">
    <property type="term" value="F:ATP binding"/>
    <property type="evidence" value="ECO:0007669"/>
    <property type="project" value="UniProtKB-KW"/>
</dbReference>
<dbReference type="PANTHER" id="PTHR45772:SF3">
    <property type="entry name" value="ABC TRANSPORTER ATP-BINDING PROTEIN"/>
    <property type="match status" value="1"/>
</dbReference>
<dbReference type="PANTHER" id="PTHR45772">
    <property type="entry name" value="CONSERVED COMPONENT OF ABC TRANSPORTER FOR NATURAL AMINO ACIDS-RELATED"/>
    <property type="match status" value="1"/>
</dbReference>
<dbReference type="FunFam" id="3.40.50.300:FF:000421">
    <property type="entry name" value="Branched-chain amino acid ABC transporter ATP-binding protein"/>
    <property type="match status" value="1"/>
</dbReference>
<keyword evidence="3" id="KW-0997">Cell inner membrane</keyword>
<evidence type="ECO:0000259" key="6">
    <source>
        <dbReference type="PROSITE" id="PS50893"/>
    </source>
</evidence>
<proteinExistence type="predicted"/>
<reference evidence="7 8" key="1">
    <citation type="submission" date="2019-08" db="EMBL/GenBank/DDBJ databases">
        <authorList>
            <person name="Peeters C."/>
        </authorList>
    </citation>
    <scope>NUCLEOTIDE SEQUENCE [LARGE SCALE GENOMIC DNA]</scope>
    <source>
        <strain evidence="7 8">LMG 31116</strain>
    </source>
</reference>
<keyword evidence="3" id="KW-0472">Membrane</keyword>
<name>A0A5E4TV12_9BURK</name>
<evidence type="ECO:0000256" key="1">
    <source>
        <dbReference type="ARBA" id="ARBA00022448"/>
    </source>
</evidence>
<evidence type="ECO:0000256" key="5">
    <source>
        <dbReference type="ARBA" id="ARBA00022840"/>
    </source>
</evidence>
<protein>
    <submittedName>
        <fullName evidence="7">Amino acid ABC transporter ATP-binding protein</fullName>
    </submittedName>
</protein>
<evidence type="ECO:0000313" key="8">
    <source>
        <dbReference type="Proteomes" id="UP000368474"/>
    </source>
</evidence>
<dbReference type="InterPro" id="IPR003593">
    <property type="entry name" value="AAA+_ATPase"/>
</dbReference>
<dbReference type="PROSITE" id="PS50893">
    <property type="entry name" value="ABC_TRANSPORTER_2"/>
    <property type="match status" value="1"/>
</dbReference>
<dbReference type="Gene3D" id="3.40.50.300">
    <property type="entry name" value="P-loop containing nucleotide triphosphate hydrolases"/>
    <property type="match status" value="1"/>
</dbReference>
<dbReference type="GO" id="GO:0005886">
    <property type="term" value="C:plasma membrane"/>
    <property type="evidence" value="ECO:0007669"/>
    <property type="project" value="TreeGrafter"/>
</dbReference>
<feature type="domain" description="ABC transporter" evidence="6">
    <location>
        <begin position="8"/>
        <end position="249"/>
    </location>
</feature>
<dbReference type="EMBL" id="CABPSD010000003">
    <property type="protein sequence ID" value="VVD91720.1"/>
    <property type="molecule type" value="Genomic_DNA"/>
</dbReference>
<keyword evidence="2" id="KW-1003">Cell membrane</keyword>
<dbReference type="SMART" id="SM00382">
    <property type="entry name" value="AAA"/>
    <property type="match status" value="1"/>
</dbReference>
<dbReference type="Proteomes" id="UP000368474">
    <property type="component" value="Unassembled WGS sequence"/>
</dbReference>
<dbReference type="CDD" id="cd03219">
    <property type="entry name" value="ABC_Mj1267_LivG_branched"/>
    <property type="match status" value="1"/>
</dbReference>
<keyword evidence="1" id="KW-0813">Transport</keyword>
<evidence type="ECO:0000256" key="2">
    <source>
        <dbReference type="ARBA" id="ARBA00022475"/>
    </source>
</evidence>
<dbReference type="InterPro" id="IPR032823">
    <property type="entry name" value="BCA_ABC_TP_C"/>
</dbReference>
<accession>A0A5E4TV12</accession>
<dbReference type="Pfam" id="PF00005">
    <property type="entry name" value="ABC_tran"/>
    <property type="match status" value="1"/>
</dbReference>
<dbReference type="InterPro" id="IPR051120">
    <property type="entry name" value="ABC_AA/LPS_Transport"/>
</dbReference>
<dbReference type="SUPFAM" id="SSF52540">
    <property type="entry name" value="P-loop containing nucleoside triphosphate hydrolases"/>
    <property type="match status" value="1"/>
</dbReference>
<gene>
    <name evidence="7" type="ORF">PMO31116_01635</name>
</gene>
<keyword evidence="4" id="KW-0547">Nucleotide-binding</keyword>
<keyword evidence="5 7" id="KW-0067">ATP-binding</keyword>
<dbReference type="Pfam" id="PF12399">
    <property type="entry name" value="BCA_ABC_TP_C"/>
    <property type="match status" value="1"/>
</dbReference>
<evidence type="ECO:0000256" key="4">
    <source>
        <dbReference type="ARBA" id="ARBA00022741"/>
    </source>
</evidence>